<feature type="compositionally biased region" description="Basic and acidic residues" evidence="1">
    <location>
        <begin position="470"/>
        <end position="481"/>
    </location>
</feature>
<proteinExistence type="predicted"/>
<feature type="transmembrane region" description="Helical" evidence="2">
    <location>
        <begin position="46"/>
        <end position="65"/>
    </location>
</feature>
<feature type="region of interest" description="Disordered" evidence="1">
    <location>
        <begin position="463"/>
        <end position="484"/>
    </location>
</feature>
<feature type="region of interest" description="Disordered" evidence="1">
    <location>
        <begin position="571"/>
        <end position="597"/>
    </location>
</feature>
<dbReference type="RefSeq" id="WP_237876969.1">
    <property type="nucleotide sequence ID" value="NZ_JAKLTR010000029.1"/>
</dbReference>
<keyword evidence="2" id="KW-0812">Transmembrane</keyword>
<dbReference type="EMBL" id="JAKLTR010000029">
    <property type="protein sequence ID" value="MCG2617968.1"/>
    <property type="molecule type" value="Genomic_DNA"/>
</dbReference>
<keyword evidence="2" id="KW-0472">Membrane</keyword>
<protein>
    <submittedName>
        <fullName evidence="3">DUF4175 domain-containing protein</fullName>
    </submittedName>
</protein>
<organism evidence="3 4">
    <name type="scientific">Terrimonas ginsenosidimutans</name>
    <dbReference type="NCBI Taxonomy" id="2908004"/>
    <lineage>
        <taxon>Bacteria</taxon>
        <taxon>Pseudomonadati</taxon>
        <taxon>Bacteroidota</taxon>
        <taxon>Chitinophagia</taxon>
        <taxon>Chitinophagales</taxon>
        <taxon>Chitinophagaceae</taxon>
        <taxon>Terrimonas</taxon>
    </lineage>
</organism>
<feature type="transmembrane region" description="Helical" evidence="2">
    <location>
        <begin position="21"/>
        <end position="40"/>
    </location>
</feature>
<evidence type="ECO:0000256" key="1">
    <source>
        <dbReference type="SAM" id="MobiDB-lite"/>
    </source>
</evidence>
<keyword evidence="2" id="KW-1133">Transmembrane helix</keyword>
<sequence>MAEQKGHHIIEMLRRKWQRNFLSGALLSGLAFALLLATALNIFAKVGWWSVAPMATLAFIIVYLLRPFRRISNENIASFLNRTYPQLEESSQLLLAPADSLTLLQQLQKQKIEKEILRITTPSDLLRPLKKAALTFTSILVVCVIAITAKAHFLNNVDHDQIKNTLSPNEKEIIPPGIKMFSVMITPPSYTRMQKREQEQFSLKVEEGSQVSWLIKTTGEIDSVHLRFNNKESVALKRTNTNEWTLNRLVKEAGFYQLELAGNSSALYTLEVIHDQPANIRIISPQQYTTIEPGRKPVSNLRLQISDDYGISNALIIATKASGKGESVSFKEQQLSLPVQFNGQKNIETSKLIDLASMGLQGGDELYFYIKATDNHGQESRSDMYFISLPDTAELLSLSGMDSGVDQFPEYFRSQRQIIIDTEKLLKEQSSVSKDTFNTRSNQLGIEQKLLRLRYGKFLVEENESGGEGHSPDDGHDHGAGEEPAYGDVQAMIDQYAHKHDNAEDATFFEPQQKAQLKAILTEMWNSELKLRTYVPAEALPYQYKALRLLKDLQQKSRAYVSKTSIRMPPLKPEKRLTGKLEKIDPASQPPKQTAEDKQLEQLRNAVTALEMLKQKKQLPIEDQQALIAAEKAISEKAMAQPVFFLPALSAVRSVMAAPASASKQDILSIQKALQQIIISDVELPRKTNNRSGSLADHYFKKLNQ</sequence>
<evidence type="ECO:0000313" key="4">
    <source>
        <dbReference type="Proteomes" id="UP001165367"/>
    </source>
</evidence>
<gene>
    <name evidence="3" type="ORF">LZZ85_26940</name>
</gene>
<comment type="caution">
    <text evidence="3">The sequence shown here is derived from an EMBL/GenBank/DDBJ whole genome shotgun (WGS) entry which is preliminary data.</text>
</comment>
<evidence type="ECO:0000256" key="2">
    <source>
        <dbReference type="SAM" id="Phobius"/>
    </source>
</evidence>
<name>A0ABS9L0D5_9BACT</name>
<keyword evidence="4" id="KW-1185">Reference proteome</keyword>
<dbReference type="Proteomes" id="UP001165367">
    <property type="component" value="Unassembled WGS sequence"/>
</dbReference>
<feature type="transmembrane region" description="Helical" evidence="2">
    <location>
        <begin position="132"/>
        <end position="153"/>
    </location>
</feature>
<evidence type="ECO:0000313" key="3">
    <source>
        <dbReference type="EMBL" id="MCG2617968.1"/>
    </source>
</evidence>
<reference evidence="3" key="1">
    <citation type="submission" date="2022-01" db="EMBL/GenBank/DDBJ databases">
        <authorList>
            <person name="Jo J.-H."/>
            <person name="Im W.-T."/>
        </authorList>
    </citation>
    <scope>NUCLEOTIDE SEQUENCE</scope>
    <source>
        <strain evidence="3">NA20</strain>
    </source>
</reference>
<accession>A0ABS9L0D5</accession>
<feature type="compositionally biased region" description="Basic and acidic residues" evidence="1">
    <location>
        <begin position="572"/>
        <end position="585"/>
    </location>
</feature>